<evidence type="ECO:0000313" key="4">
    <source>
        <dbReference type="EMBL" id="MPN17413.1"/>
    </source>
</evidence>
<dbReference type="EC" id="3.6.3.-" evidence="4"/>
<reference evidence="4" key="1">
    <citation type="submission" date="2019-08" db="EMBL/GenBank/DDBJ databases">
        <authorList>
            <person name="Kucharzyk K."/>
            <person name="Murdoch R.W."/>
            <person name="Higgins S."/>
            <person name="Loffler F."/>
        </authorList>
    </citation>
    <scope>NUCLEOTIDE SEQUENCE</scope>
</reference>
<evidence type="ECO:0000259" key="3">
    <source>
        <dbReference type="PROSITE" id="PS50893"/>
    </source>
</evidence>
<dbReference type="GO" id="GO:0016887">
    <property type="term" value="F:ATP hydrolysis activity"/>
    <property type="evidence" value="ECO:0007669"/>
    <property type="project" value="InterPro"/>
</dbReference>
<dbReference type="EMBL" id="VSSQ01064536">
    <property type="protein sequence ID" value="MPN17413.1"/>
    <property type="molecule type" value="Genomic_DNA"/>
</dbReference>
<dbReference type="SUPFAM" id="SSF52540">
    <property type="entry name" value="P-loop containing nucleoside triphosphate hydrolases"/>
    <property type="match status" value="1"/>
</dbReference>
<dbReference type="InterPro" id="IPR027417">
    <property type="entry name" value="P-loop_NTPase"/>
</dbReference>
<keyword evidence="2 4" id="KW-0067">ATP-binding</keyword>
<accession>A0A645FZR5</accession>
<proteinExistence type="predicted"/>
<dbReference type="InterPro" id="IPR050107">
    <property type="entry name" value="ABC_carbohydrate_import_ATPase"/>
</dbReference>
<gene>
    <name evidence="4" type="primary">lsrA_9</name>
    <name evidence="4" type="ORF">SDC9_164766</name>
</gene>
<keyword evidence="1" id="KW-0547">Nucleotide-binding</keyword>
<name>A0A645FZR5_9ZZZZ</name>
<dbReference type="Pfam" id="PF00005">
    <property type="entry name" value="ABC_tran"/>
    <property type="match status" value="1"/>
</dbReference>
<dbReference type="CDD" id="cd03215">
    <property type="entry name" value="ABC_Carb_Monos_II"/>
    <property type="match status" value="1"/>
</dbReference>
<feature type="domain" description="ABC transporter" evidence="3">
    <location>
        <begin position="1"/>
        <end position="214"/>
    </location>
</feature>
<dbReference type="AlphaFoldDB" id="A0A645FZR5"/>
<evidence type="ECO:0000256" key="2">
    <source>
        <dbReference type="ARBA" id="ARBA00022840"/>
    </source>
</evidence>
<dbReference type="Gene3D" id="3.40.50.300">
    <property type="entry name" value="P-loop containing nucleotide triphosphate hydrolases"/>
    <property type="match status" value="1"/>
</dbReference>
<comment type="caution">
    <text evidence="4">The sequence shown here is derived from an EMBL/GenBank/DDBJ whole genome shotgun (WGS) entry which is preliminary data.</text>
</comment>
<keyword evidence="4" id="KW-0378">Hydrolase</keyword>
<dbReference type="PROSITE" id="PS50893">
    <property type="entry name" value="ABC_TRANSPORTER_2"/>
    <property type="match status" value="1"/>
</dbReference>
<protein>
    <submittedName>
        <fullName evidence="4">Autoinducer 2 import ATP-binding protein LsrA</fullName>
        <ecNumber evidence="4">3.6.3.-</ecNumber>
    </submittedName>
</protein>
<dbReference type="PANTHER" id="PTHR43790">
    <property type="entry name" value="CARBOHYDRATE TRANSPORT ATP-BINDING PROTEIN MG119-RELATED"/>
    <property type="match status" value="1"/>
</dbReference>
<dbReference type="InterPro" id="IPR017871">
    <property type="entry name" value="ABC_transporter-like_CS"/>
</dbReference>
<organism evidence="4">
    <name type="scientific">bioreactor metagenome</name>
    <dbReference type="NCBI Taxonomy" id="1076179"/>
    <lineage>
        <taxon>unclassified sequences</taxon>
        <taxon>metagenomes</taxon>
        <taxon>ecological metagenomes</taxon>
    </lineage>
</organism>
<dbReference type="InterPro" id="IPR003439">
    <property type="entry name" value="ABC_transporter-like_ATP-bd"/>
</dbReference>
<sequence length="228" mass="25163">MAGVQGNGQAELVRCITGLMESTGGKVVLNNQDITKDSIKHRRQKGIAYIPEDRMEDGIAAPASLSDNIISTYYDRKDINSKLFMLNKKIINESERLIEKFSIKAKNAKQKVGSLSGGNIQKVVVAREYNTNPLCMIAEQPTHGIDIGSAEFIHTQLIDMRNKGAGILLISADLSEVMNLSDRLIVFYEGEIVGYFKDVKNISENELGLYMLGVKHQTKEEIGGALTD</sequence>
<dbReference type="GO" id="GO:0005524">
    <property type="term" value="F:ATP binding"/>
    <property type="evidence" value="ECO:0007669"/>
    <property type="project" value="UniProtKB-KW"/>
</dbReference>
<dbReference type="PANTHER" id="PTHR43790:SF4">
    <property type="entry name" value="GUANOSINE IMPORT ATP-BINDING PROTEIN NUPO"/>
    <property type="match status" value="1"/>
</dbReference>
<evidence type="ECO:0000256" key="1">
    <source>
        <dbReference type="ARBA" id="ARBA00022741"/>
    </source>
</evidence>
<dbReference type="PROSITE" id="PS00211">
    <property type="entry name" value="ABC_TRANSPORTER_1"/>
    <property type="match status" value="1"/>
</dbReference>